<dbReference type="CDD" id="cd07302">
    <property type="entry name" value="CHD"/>
    <property type="match status" value="1"/>
</dbReference>
<dbReference type="SMART" id="SM00044">
    <property type="entry name" value="CYCc"/>
    <property type="match status" value="1"/>
</dbReference>
<feature type="domain" description="Guanylate cyclase" evidence="15">
    <location>
        <begin position="64"/>
        <end position="192"/>
    </location>
</feature>
<keyword evidence="6" id="KW-0479">Metal-binding</keyword>
<dbReference type="GO" id="GO:0046872">
    <property type="term" value="F:metal ion binding"/>
    <property type="evidence" value="ECO:0007669"/>
    <property type="project" value="UniProtKB-KW"/>
</dbReference>
<dbReference type="PANTHER" id="PTHR45627:SF23">
    <property type="entry name" value="AT30656P-RELATED"/>
    <property type="match status" value="1"/>
</dbReference>
<dbReference type="EMBL" id="KB631645">
    <property type="protein sequence ID" value="ERL84962.1"/>
    <property type="molecule type" value="Genomic_DNA"/>
</dbReference>
<dbReference type="InterPro" id="IPR018297">
    <property type="entry name" value="A/G_cyclase_CS"/>
</dbReference>
<evidence type="ECO:0000256" key="7">
    <source>
        <dbReference type="ARBA" id="ARBA00022741"/>
    </source>
</evidence>
<keyword evidence="11" id="KW-0115">cAMP biosynthesis</keyword>
<dbReference type="GO" id="GO:0006171">
    <property type="term" value="P:cAMP biosynthetic process"/>
    <property type="evidence" value="ECO:0007669"/>
    <property type="project" value="UniProtKB-KW"/>
</dbReference>
<dbReference type="GO" id="GO:0005886">
    <property type="term" value="C:plasma membrane"/>
    <property type="evidence" value="ECO:0007669"/>
    <property type="project" value="TreeGrafter"/>
</dbReference>
<dbReference type="EC" id="4.6.1.1" evidence="4"/>
<dbReference type="PROSITE" id="PS50125">
    <property type="entry name" value="GUANYLATE_CYCLASE_2"/>
    <property type="match status" value="1"/>
</dbReference>
<proteinExistence type="inferred from homology"/>
<comment type="catalytic activity">
    <reaction evidence="1">
        <text>ATP = 3',5'-cyclic AMP + diphosphate</text>
        <dbReference type="Rhea" id="RHEA:15389"/>
        <dbReference type="ChEBI" id="CHEBI:30616"/>
        <dbReference type="ChEBI" id="CHEBI:33019"/>
        <dbReference type="ChEBI" id="CHEBI:58165"/>
        <dbReference type="EC" id="4.6.1.1"/>
    </reaction>
</comment>
<evidence type="ECO:0000256" key="14">
    <source>
        <dbReference type="RuleBase" id="RU000405"/>
    </source>
</evidence>
<keyword evidence="8" id="KW-0067">ATP-binding</keyword>
<dbReference type="PROSITE" id="PS00452">
    <property type="entry name" value="GUANYLATE_CYCLASE_1"/>
    <property type="match status" value="1"/>
</dbReference>
<evidence type="ECO:0000259" key="15">
    <source>
        <dbReference type="PROSITE" id="PS50125"/>
    </source>
</evidence>
<evidence type="ECO:0000256" key="11">
    <source>
        <dbReference type="ARBA" id="ARBA00022998"/>
    </source>
</evidence>
<dbReference type="GO" id="GO:0007189">
    <property type="term" value="P:adenylate cyclase-activating G protein-coupled receptor signaling pathway"/>
    <property type="evidence" value="ECO:0007669"/>
    <property type="project" value="TreeGrafter"/>
</dbReference>
<keyword evidence="7" id="KW-0547">Nucleotide-binding</keyword>
<reference evidence="16 17" key="1">
    <citation type="journal article" date="2013" name="Genome Biol.">
        <title>Draft genome of the mountain pine beetle, Dendroctonus ponderosae Hopkins, a major forest pest.</title>
        <authorList>
            <person name="Keeling C.I."/>
            <person name="Yuen M.M."/>
            <person name="Liao N.Y."/>
            <person name="Docking T.R."/>
            <person name="Chan S.K."/>
            <person name="Taylor G.A."/>
            <person name="Palmquist D.L."/>
            <person name="Jackman S.D."/>
            <person name="Nguyen A."/>
            <person name="Li M."/>
            <person name="Henderson H."/>
            <person name="Janes J.K."/>
            <person name="Zhao Y."/>
            <person name="Pandoh P."/>
            <person name="Moore R."/>
            <person name="Sperling F.A."/>
            <person name="Huber D.P."/>
            <person name="Birol I."/>
            <person name="Jones S.J."/>
            <person name="Bohlmann J."/>
        </authorList>
    </citation>
    <scope>NUCLEOTIDE SEQUENCE</scope>
</reference>
<dbReference type="Proteomes" id="UP000030742">
    <property type="component" value="Unassembled WGS sequence"/>
</dbReference>
<dbReference type="GO" id="GO:0004016">
    <property type="term" value="F:adenylate cyclase activity"/>
    <property type="evidence" value="ECO:0007669"/>
    <property type="project" value="UniProtKB-EC"/>
</dbReference>
<dbReference type="Gene3D" id="3.30.70.1230">
    <property type="entry name" value="Nucleotide cyclase"/>
    <property type="match status" value="1"/>
</dbReference>
<evidence type="ECO:0000256" key="9">
    <source>
        <dbReference type="ARBA" id="ARBA00022842"/>
    </source>
</evidence>
<dbReference type="OrthoDB" id="10006362at2759"/>
<accession>U4TW07</accession>
<sequence>MAWAYISLKHEKQQEEQLMSSIIPAPLINKVKQHYLRSQENYKKFGKLGNDKPEDLLEVHEGVTILFADIVNYTVMTKKLNINALLETLNELFGRFDDASDRLKVIRIKFLGDCYYCVSGLPPEPPPNPAEACVDLGLKMIKIIADVREKNNLTIDMRIGIHTGKIISGIIGKVKYQFDVWSKDVDIANKMESEGLAGKVHITSRTKALLNKAYDITPTDKGNTVPQFKDQGLQTYLVTPKSEKRQKKKMVA</sequence>
<name>U4TW07_DENPD</name>
<comment type="cofactor">
    <cofactor evidence="2">
        <name>Mg(2+)</name>
        <dbReference type="ChEBI" id="CHEBI:18420"/>
    </cofactor>
</comment>
<dbReference type="InterPro" id="IPR001054">
    <property type="entry name" value="A/G_cyclase"/>
</dbReference>
<dbReference type="SUPFAM" id="SSF55073">
    <property type="entry name" value="Nucleotide cyclase"/>
    <property type="match status" value="1"/>
</dbReference>
<evidence type="ECO:0000313" key="17">
    <source>
        <dbReference type="Proteomes" id="UP000030742"/>
    </source>
</evidence>
<keyword evidence="9" id="KW-0460">Magnesium</keyword>
<comment type="similarity">
    <text evidence="14">Belongs to the adenylyl cyclase class-4/guanylyl cyclase family.</text>
</comment>
<evidence type="ECO:0000256" key="5">
    <source>
        <dbReference type="ARBA" id="ARBA00022692"/>
    </source>
</evidence>
<evidence type="ECO:0000256" key="2">
    <source>
        <dbReference type="ARBA" id="ARBA00001946"/>
    </source>
</evidence>
<gene>
    <name evidence="16" type="ORF">D910_02385</name>
</gene>
<dbReference type="InterPro" id="IPR029787">
    <property type="entry name" value="Nucleotide_cyclase"/>
</dbReference>
<keyword evidence="12" id="KW-0472">Membrane</keyword>
<dbReference type="FunFam" id="3.30.70.1230:FF:000024">
    <property type="entry name" value="ACXA, isoform A"/>
    <property type="match status" value="1"/>
</dbReference>
<evidence type="ECO:0000256" key="10">
    <source>
        <dbReference type="ARBA" id="ARBA00022989"/>
    </source>
</evidence>
<keyword evidence="10" id="KW-1133">Transmembrane helix</keyword>
<evidence type="ECO:0000256" key="8">
    <source>
        <dbReference type="ARBA" id="ARBA00022840"/>
    </source>
</evidence>
<evidence type="ECO:0000256" key="1">
    <source>
        <dbReference type="ARBA" id="ARBA00001593"/>
    </source>
</evidence>
<dbReference type="GO" id="GO:0035556">
    <property type="term" value="P:intracellular signal transduction"/>
    <property type="evidence" value="ECO:0007669"/>
    <property type="project" value="InterPro"/>
</dbReference>
<evidence type="ECO:0000256" key="4">
    <source>
        <dbReference type="ARBA" id="ARBA00012201"/>
    </source>
</evidence>
<dbReference type="Pfam" id="PF00211">
    <property type="entry name" value="Guanylate_cyc"/>
    <property type="match status" value="1"/>
</dbReference>
<evidence type="ECO:0000313" key="16">
    <source>
        <dbReference type="EMBL" id="ERL84962.1"/>
    </source>
</evidence>
<dbReference type="AlphaFoldDB" id="U4TW07"/>
<evidence type="ECO:0000256" key="12">
    <source>
        <dbReference type="ARBA" id="ARBA00023136"/>
    </source>
</evidence>
<comment type="subcellular location">
    <subcellularLocation>
        <location evidence="3">Membrane</location>
        <topology evidence="3">Multi-pass membrane protein</topology>
    </subcellularLocation>
</comment>
<dbReference type="PANTHER" id="PTHR45627">
    <property type="entry name" value="ADENYLATE CYCLASE TYPE 1"/>
    <property type="match status" value="1"/>
</dbReference>
<organism evidence="16 17">
    <name type="scientific">Dendroctonus ponderosae</name>
    <name type="common">Mountain pine beetle</name>
    <dbReference type="NCBI Taxonomy" id="77166"/>
    <lineage>
        <taxon>Eukaryota</taxon>
        <taxon>Metazoa</taxon>
        <taxon>Ecdysozoa</taxon>
        <taxon>Arthropoda</taxon>
        <taxon>Hexapoda</taxon>
        <taxon>Insecta</taxon>
        <taxon>Pterygota</taxon>
        <taxon>Neoptera</taxon>
        <taxon>Endopterygota</taxon>
        <taxon>Coleoptera</taxon>
        <taxon>Polyphaga</taxon>
        <taxon>Cucujiformia</taxon>
        <taxon>Curculionidae</taxon>
        <taxon>Scolytinae</taxon>
        <taxon>Dendroctonus</taxon>
    </lineage>
</organism>
<keyword evidence="5" id="KW-0812">Transmembrane</keyword>
<dbReference type="GO" id="GO:0005524">
    <property type="term" value="F:ATP binding"/>
    <property type="evidence" value="ECO:0007669"/>
    <property type="project" value="UniProtKB-KW"/>
</dbReference>
<protein>
    <recommendedName>
        <fullName evidence="4">adenylate cyclase</fullName>
        <ecNumber evidence="4">4.6.1.1</ecNumber>
    </recommendedName>
</protein>
<keyword evidence="13 14" id="KW-0456">Lyase</keyword>
<dbReference type="STRING" id="77166.U4TW07"/>
<evidence type="ECO:0000256" key="13">
    <source>
        <dbReference type="ARBA" id="ARBA00023239"/>
    </source>
</evidence>
<evidence type="ECO:0000256" key="3">
    <source>
        <dbReference type="ARBA" id="ARBA00004141"/>
    </source>
</evidence>
<evidence type="ECO:0000256" key="6">
    <source>
        <dbReference type="ARBA" id="ARBA00022723"/>
    </source>
</evidence>